<evidence type="ECO:0000313" key="2">
    <source>
        <dbReference type="EMBL" id="GMT17582.1"/>
    </source>
</evidence>
<evidence type="ECO:0000313" key="3">
    <source>
        <dbReference type="Proteomes" id="UP001432322"/>
    </source>
</evidence>
<feature type="compositionally biased region" description="Basic and acidic residues" evidence="1">
    <location>
        <begin position="16"/>
        <end position="26"/>
    </location>
</feature>
<dbReference type="Proteomes" id="UP001432322">
    <property type="component" value="Unassembled WGS sequence"/>
</dbReference>
<gene>
    <name evidence="2" type="ORF">PFISCL1PPCAC_8879</name>
</gene>
<sequence>KAKIEHDAPSQNEESEGSRRLECSREEEGEEAAVDVKKTTCRRFHTFEMDYGWKEYYRVTLEWRKKKSQTLEGRYGQYRDCCWYMIEGGDGTARGPIDASERFSRLFKNAYISYLNIKCYKADETALSVIPSLVETAIFETLDVTCHGNTEKAMRFIPSLLKGRNLEECSIILRLKIDCKQDNAKIRNQLMQLPKMNTFKLEWRCSDKDCWDKYAMDDDTMLHLINYSIQADLDMGNFTAQGLMSAFEGIRRDRLAGVEKELEFIAARTVVDQLLTLDAPQYSRRSINNYRWLHDGASGTTLTARANIRIRKDAYYVAIK</sequence>
<keyword evidence="3" id="KW-1185">Reference proteome</keyword>
<dbReference type="EMBL" id="BTSY01000003">
    <property type="protein sequence ID" value="GMT17582.1"/>
    <property type="molecule type" value="Genomic_DNA"/>
</dbReference>
<evidence type="ECO:0000256" key="1">
    <source>
        <dbReference type="SAM" id="MobiDB-lite"/>
    </source>
</evidence>
<name>A0AAV5VFS9_9BILA</name>
<feature type="region of interest" description="Disordered" evidence="1">
    <location>
        <begin position="1"/>
        <end position="26"/>
    </location>
</feature>
<dbReference type="AlphaFoldDB" id="A0AAV5VFS9"/>
<proteinExistence type="predicted"/>
<comment type="caution">
    <text evidence="2">The sequence shown here is derived from an EMBL/GenBank/DDBJ whole genome shotgun (WGS) entry which is preliminary data.</text>
</comment>
<reference evidence="2" key="1">
    <citation type="submission" date="2023-10" db="EMBL/GenBank/DDBJ databases">
        <title>Genome assembly of Pristionchus species.</title>
        <authorList>
            <person name="Yoshida K."/>
            <person name="Sommer R.J."/>
        </authorList>
    </citation>
    <scope>NUCLEOTIDE SEQUENCE</scope>
    <source>
        <strain evidence="2">RS5133</strain>
    </source>
</reference>
<protein>
    <submittedName>
        <fullName evidence="2">Uncharacterized protein</fullName>
    </submittedName>
</protein>
<organism evidence="2 3">
    <name type="scientific">Pristionchus fissidentatus</name>
    <dbReference type="NCBI Taxonomy" id="1538716"/>
    <lineage>
        <taxon>Eukaryota</taxon>
        <taxon>Metazoa</taxon>
        <taxon>Ecdysozoa</taxon>
        <taxon>Nematoda</taxon>
        <taxon>Chromadorea</taxon>
        <taxon>Rhabditida</taxon>
        <taxon>Rhabditina</taxon>
        <taxon>Diplogasteromorpha</taxon>
        <taxon>Diplogasteroidea</taxon>
        <taxon>Neodiplogasteridae</taxon>
        <taxon>Pristionchus</taxon>
    </lineage>
</organism>
<accession>A0AAV5VFS9</accession>
<feature type="non-terminal residue" evidence="2">
    <location>
        <position position="1"/>
    </location>
</feature>